<accession>A0A6M3IP48</accession>
<proteinExistence type="predicted"/>
<reference evidence="1" key="1">
    <citation type="submission" date="2020-03" db="EMBL/GenBank/DDBJ databases">
        <title>The deep terrestrial virosphere.</title>
        <authorList>
            <person name="Holmfeldt K."/>
            <person name="Nilsson E."/>
            <person name="Simone D."/>
            <person name="Lopez-Fernandez M."/>
            <person name="Wu X."/>
            <person name="de Brujin I."/>
            <person name="Lundin D."/>
            <person name="Andersson A."/>
            <person name="Bertilsson S."/>
            <person name="Dopson M."/>
        </authorList>
    </citation>
    <scope>NUCLEOTIDE SEQUENCE</scope>
    <source>
        <strain evidence="1">MM415B01400</strain>
    </source>
</reference>
<organism evidence="1">
    <name type="scientific">viral metagenome</name>
    <dbReference type="NCBI Taxonomy" id="1070528"/>
    <lineage>
        <taxon>unclassified sequences</taxon>
        <taxon>metagenomes</taxon>
        <taxon>organismal metagenomes</taxon>
    </lineage>
</organism>
<sequence>MKTKESEMAFGIGTGRKVVAAAGTAVTLESSSHAVDSVLITAETNNTGTMAVGGAAVVATVATRQGTPLNAGDSITLRLVDLYEVYIDATVTGDGVTFTYIG</sequence>
<dbReference type="EMBL" id="MT141342">
    <property type="protein sequence ID" value="QJA58847.1"/>
    <property type="molecule type" value="Genomic_DNA"/>
</dbReference>
<gene>
    <name evidence="1" type="ORF">MM415B01400_0002</name>
</gene>
<dbReference type="AlphaFoldDB" id="A0A6M3IP48"/>
<name>A0A6M3IP48_9ZZZZ</name>
<protein>
    <submittedName>
        <fullName evidence="1">Uncharacterized protein</fullName>
    </submittedName>
</protein>
<evidence type="ECO:0000313" key="1">
    <source>
        <dbReference type="EMBL" id="QJA58847.1"/>
    </source>
</evidence>